<evidence type="ECO:0000256" key="7">
    <source>
        <dbReference type="SAM" id="SignalP"/>
    </source>
</evidence>
<proteinExistence type="predicted"/>
<comment type="subcellular location">
    <subcellularLocation>
        <location evidence="1">Membrane</location>
        <topology evidence="1">Single-pass membrane protein</topology>
    </subcellularLocation>
</comment>
<feature type="signal peptide" evidence="7">
    <location>
        <begin position="1"/>
        <end position="26"/>
    </location>
</feature>
<keyword evidence="3 6" id="KW-1133">Transmembrane helix</keyword>
<evidence type="ECO:0000256" key="2">
    <source>
        <dbReference type="ARBA" id="ARBA00022692"/>
    </source>
</evidence>
<organism evidence="8 9">
    <name type="scientific">Strongylocentrotus purpuratus</name>
    <name type="common">Purple sea urchin</name>
    <dbReference type="NCBI Taxonomy" id="7668"/>
    <lineage>
        <taxon>Eukaryota</taxon>
        <taxon>Metazoa</taxon>
        <taxon>Echinodermata</taxon>
        <taxon>Eleutherozoa</taxon>
        <taxon>Echinozoa</taxon>
        <taxon>Echinoidea</taxon>
        <taxon>Euechinoidea</taxon>
        <taxon>Echinacea</taxon>
        <taxon>Camarodonta</taxon>
        <taxon>Echinidea</taxon>
        <taxon>Strongylocentrotidae</taxon>
        <taxon>Strongylocentrotus</taxon>
    </lineage>
</organism>
<dbReference type="InParanoid" id="A0A7M7GIM7"/>
<feature type="transmembrane region" description="Helical" evidence="6">
    <location>
        <begin position="390"/>
        <end position="413"/>
    </location>
</feature>
<evidence type="ECO:0000256" key="1">
    <source>
        <dbReference type="ARBA" id="ARBA00004167"/>
    </source>
</evidence>
<evidence type="ECO:0000313" key="8">
    <source>
        <dbReference type="EnsemblMetazoa" id="XP_003729918"/>
    </source>
</evidence>
<keyword evidence="2 6" id="KW-0812">Transmembrane</keyword>
<dbReference type="OMA" id="RRKGDWT"/>
<keyword evidence="9" id="KW-1185">Reference proteome</keyword>
<dbReference type="InterPro" id="IPR013783">
    <property type="entry name" value="Ig-like_fold"/>
</dbReference>
<feature type="region of interest" description="Disordered" evidence="5">
    <location>
        <begin position="351"/>
        <end position="371"/>
    </location>
</feature>
<evidence type="ECO:0008006" key="10">
    <source>
        <dbReference type="Google" id="ProtNLM"/>
    </source>
</evidence>
<accession>A0A7M7GIM7</accession>
<dbReference type="PANTHER" id="PTHR15549">
    <property type="entry name" value="PAIRED IMMUNOGLOBULIN-LIKE TYPE 2 RECEPTOR"/>
    <property type="match status" value="1"/>
</dbReference>
<sequence>MSPTISISTVLYILIFMLSLSGYTAGQTCMEDEITIISSSPQICEDGNVTIQCSGRIGVVEIYRDGEMLYNGTSLAPELQSREVSVTSLTQGSNCMSVLLTFETVTQADAGNYTCRTNATESNVLRLVVESQVYLHDCMINAATGPVVEKGENITCSSATGQPSWVNIDPAASLVNIESVSVTVLAFHSVNSTLVRTLECNIVSFPASSCPSTSTPCFDRVVVVPNPVHSYLSLTPAVETINSGGSATYSCTTTLNGAMLTIAPPTLTDTIQYTTRRYSDTNIQIAFSNITMNYTEPIVQCMLLYGDRLVASAFASVVVLEVKEVLTTVLPTTSSNVSTMVITNKTDTSLTPTPMINESTTEYSSPTTGRPTETTTIVHVRSYRIIDTRFLIIGLVIGLLVFVAIIVLCVLVFRRHARRKGDWTVASATSRRRGQAEVASSGIEGRLEWETDINPLVVFETTPIDALASDDDHYDDNGSLTGEDLQDSRVTRSNGYSNHINEAPAVLKFDAVIENHAALGAEASSAQVVGESGRGINRGYSPDDQSVVIHHADIPYQDSTVQQSTPNGHVVSGESNIDESAHDKADNQIDIASLNFIDATRLDASESDTDWDSGYSLGHDSILSEIDEGAINIISV</sequence>
<dbReference type="AlphaFoldDB" id="A0A7M7GIM7"/>
<dbReference type="InterPro" id="IPR036179">
    <property type="entry name" value="Ig-like_dom_sf"/>
</dbReference>
<dbReference type="RefSeq" id="XP_003729918.1">
    <property type="nucleotide sequence ID" value="XM_003729870.3"/>
</dbReference>
<dbReference type="GO" id="GO:0071944">
    <property type="term" value="C:cell periphery"/>
    <property type="evidence" value="ECO:0007669"/>
    <property type="project" value="UniProtKB-ARBA"/>
</dbReference>
<keyword evidence="7" id="KW-0732">Signal</keyword>
<evidence type="ECO:0000256" key="4">
    <source>
        <dbReference type="ARBA" id="ARBA00023136"/>
    </source>
</evidence>
<dbReference type="GeneID" id="100892310"/>
<dbReference type="InterPro" id="IPR051694">
    <property type="entry name" value="Immunoregulatory_rcpt-like"/>
</dbReference>
<evidence type="ECO:0000256" key="5">
    <source>
        <dbReference type="SAM" id="MobiDB-lite"/>
    </source>
</evidence>
<evidence type="ECO:0000256" key="3">
    <source>
        <dbReference type="ARBA" id="ARBA00022989"/>
    </source>
</evidence>
<feature type="compositionally biased region" description="Polar residues" evidence="5">
    <location>
        <begin position="351"/>
        <end position="366"/>
    </location>
</feature>
<dbReference type="KEGG" id="spu:100892310"/>
<dbReference type="SUPFAM" id="SSF48726">
    <property type="entry name" value="Immunoglobulin"/>
    <property type="match status" value="1"/>
</dbReference>
<dbReference type="GO" id="GO:0016020">
    <property type="term" value="C:membrane"/>
    <property type="evidence" value="ECO:0007669"/>
    <property type="project" value="UniProtKB-SubCell"/>
</dbReference>
<evidence type="ECO:0000256" key="6">
    <source>
        <dbReference type="SAM" id="Phobius"/>
    </source>
</evidence>
<dbReference type="Proteomes" id="UP000007110">
    <property type="component" value="Unassembled WGS sequence"/>
</dbReference>
<reference evidence="8" key="2">
    <citation type="submission" date="2021-01" db="UniProtKB">
        <authorList>
            <consortium name="EnsemblMetazoa"/>
        </authorList>
    </citation>
    <scope>IDENTIFICATION</scope>
</reference>
<dbReference type="OrthoDB" id="10418422at2759"/>
<dbReference type="Gene3D" id="2.60.40.10">
    <property type="entry name" value="Immunoglobulins"/>
    <property type="match status" value="1"/>
</dbReference>
<protein>
    <recommendedName>
        <fullName evidence="10">Ig-like domain-containing protein</fullName>
    </recommendedName>
</protein>
<reference evidence="9" key="1">
    <citation type="submission" date="2015-02" db="EMBL/GenBank/DDBJ databases">
        <title>Genome sequencing for Strongylocentrotus purpuratus.</title>
        <authorList>
            <person name="Murali S."/>
            <person name="Liu Y."/>
            <person name="Vee V."/>
            <person name="English A."/>
            <person name="Wang M."/>
            <person name="Skinner E."/>
            <person name="Han Y."/>
            <person name="Muzny D.M."/>
            <person name="Worley K.C."/>
            <person name="Gibbs R.A."/>
        </authorList>
    </citation>
    <scope>NUCLEOTIDE SEQUENCE</scope>
</reference>
<keyword evidence="4 6" id="KW-0472">Membrane</keyword>
<name>A0A7M7GIM7_STRPU</name>
<dbReference type="EnsemblMetazoa" id="XM_003729870">
    <property type="protein sequence ID" value="XP_003729918"/>
    <property type="gene ID" value="LOC100892310"/>
</dbReference>
<evidence type="ECO:0000313" key="9">
    <source>
        <dbReference type="Proteomes" id="UP000007110"/>
    </source>
</evidence>
<feature type="chain" id="PRO_5029467107" description="Ig-like domain-containing protein" evidence="7">
    <location>
        <begin position="27"/>
        <end position="636"/>
    </location>
</feature>